<organism evidence="2 3">
    <name type="scientific">Leucothrix pacifica</name>
    <dbReference type="NCBI Taxonomy" id="1247513"/>
    <lineage>
        <taxon>Bacteria</taxon>
        <taxon>Pseudomonadati</taxon>
        <taxon>Pseudomonadota</taxon>
        <taxon>Gammaproteobacteria</taxon>
        <taxon>Thiotrichales</taxon>
        <taxon>Thiotrichaceae</taxon>
        <taxon>Leucothrix</taxon>
    </lineage>
</organism>
<evidence type="ECO:0000313" key="2">
    <source>
        <dbReference type="EMBL" id="PWR00590.1"/>
    </source>
</evidence>
<proteinExistence type="predicted"/>
<dbReference type="RefSeq" id="WP_109835765.1">
    <property type="nucleotide sequence ID" value="NZ_QGKM01000002.1"/>
</dbReference>
<dbReference type="EMBL" id="QGKM01000002">
    <property type="protein sequence ID" value="PWR00590.1"/>
    <property type="molecule type" value="Genomic_DNA"/>
</dbReference>
<keyword evidence="3" id="KW-1185">Reference proteome</keyword>
<dbReference type="PANTHER" id="PTHR41248:SF1">
    <property type="entry name" value="NORD PROTEIN"/>
    <property type="match status" value="1"/>
</dbReference>
<gene>
    <name evidence="2" type="ORF">DKW60_00825</name>
</gene>
<dbReference type="SMART" id="SM00327">
    <property type="entry name" value="VWA"/>
    <property type="match status" value="1"/>
</dbReference>
<dbReference type="AlphaFoldDB" id="A0A317CQN2"/>
<dbReference type="InterPro" id="IPR036465">
    <property type="entry name" value="vWFA_dom_sf"/>
</dbReference>
<protein>
    <submittedName>
        <fullName evidence="2">VWA domain-containing protein</fullName>
    </submittedName>
</protein>
<reference evidence="2 3" key="1">
    <citation type="submission" date="2018-05" db="EMBL/GenBank/DDBJ databases">
        <title>Leucothrix arctica sp. nov., isolated from Arctic seawater.</title>
        <authorList>
            <person name="Choi A."/>
            <person name="Baek K."/>
        </authorList>
    </citation>
    <scope>NUCLEOTIDE SEQUENCE [LARGE SCALE GENOMIC DNA]</scope>
    <source>
        <strain evidence="2 3">JCM 18388</strain>
    </source>
</reference>
<dbReference type="Gene3D" id="3.40.50.410">
    <property type="entry name" value="von Willebrand factor, type A domain"/>
    <property type="match status" value="1"/>
</dbReference>
<dbReference type="Pfam" id="PF00092">
    <property type="entry name" value="VWA"/>
    <property type="match status" value="1"/>
</dbReference>
<evidence type="ECO:0000313" key="3">
    <source>
        <dbReference type="Proteomes" id="UP000245539"/>
    </source>
</evidence>
<dbReference type="CDD" id="cd01454">
    <property type="entry name" value="vWA_norD_type"/>
    <property type="match status" value="1"/>
</dbReference>
<dbReference type="InterPro" id="IPR051928">
    <property type="entry name" value="NorD/CobT"/>
</dbReference>
<accession>A0A317CQN2</accession>
<dbReference type="PANTHER" id="PTHR41248">
    <property type="entry name" value="NORD PROTEIN"/>
    <property type="match status" value="1"/>
</dbReference>
<dbReference type="PROSITE" id="PS50234">
    <property type="entry name" value="VWFA"/>
    <property type="match status" value="1"/>
</dbReference>
<sequence>MAIQLSDYQDVLDELGETANEVLEANWHEAARVFSPRGLDTYLRGASGLKSLGRGTDLVVSFIESAPQVAREIGEDAVAELLSSAIKMYSRTSAEVLVLLFSTAPSAAARMGEIGLFKGYLMLLNNMLAQAPRSLRPMLGKLEVLLGYLTLGGLRRWAMWGVSAYKNDFEAQVAYFGLDSDEAMAIMKKEQRGTLFVDVQRRLIMYLRALWGQDFFLRPTSGDFETREGYRPYIEHYFIHLPDAFDDFGLDGGDKVGGLEIYRAAAAHVAAHFVHSRCEPQVDDIPSTFNPVQKMLIGLVEDARIEALAVQKFPGLKQLWLSLLPVNSQTTPQTDSDDRSVLLDRIVRALLDENYNDSHPLVLAARELFYSAEDRLEDDRLAHEIGVVLADKAISLGINFNVNKDKPSNPYRDDNRYLWEDQESEIDQILLPGQVKQVRKYVSVMEMLNNLDVQEATDDAQEIWVLATEFFHDDGTSLNEREGKPPVSSPVNYPEWDYQTQLERPNWVTLLEKRPKMGDPVEVDNAVEDNKHIIQRIKHMIEAVQPQGVVRERKMEDGDTIDINAAVNAMVDIRMGIQPDPRINIRTHLQIRDLSVVLLIDLSESTNDEVRDADEEGVTVLDLARDAAALLAEALDKVGDPFAIHGFDSNGRHDVEYYRIKDFDSPYNDTVKGRLAGMTGQLSTRMGAALRHAGSLLNERASEKKMVLLLTDGEPADNDVRDPQYLRYDTKKAVEDLARNGVRTFCLSLDPYADDYVSNIFGQKNYLVLDHVSRLPEKLPSLYLGLTK</sequence>
<feature type="domain" description="VWFA" evidence="1">
    <location>
        <begin position="595"/>
        <end position="782"/>
    </location>
</feature>
<dbReference type="OrthoDB" id="9758211at2"/>
<evidence type="ECO:0000259" key="1">
    <source>
        <dbReference type="PROSITE" id="PS50234"/>
    </source>
</evidence>
<dbReference type="SUPFAM" id="SSF53300">
    <property type="entry name" value="vWA-like"/>
    <property type="match status" value="1"/>
</dbReference>
<dbReference type="InterPro" id="IPR002035">
    <property type="entry name" value="VWF_A"/>
</dbReference>
<comment type="caution">
    <text evidence="2">The sequence shown here is derived from an EMBL/GenBank/DDBJ whole genome shotgun (WGS) entry which is preliminary data.</text>
</comment>
<name>A0A317CQN2_9GAMM</name>
<dbReference type="Proteomes" id="UP000245539">
    <property type="component" value="Unassembled WGS sequence"/>
</dbReference>